<gene>
    <name evidence="2" type="ORF">V5O48_017025</name>
</gene>
<dbReference type="Proteomes" id="UP001465976">
    <property type="component" value="Unassembled WGS sequence"/>
</dbReference>
<accession>A0ABR3EQ53</accession>
<proteinExistence type="predicted"/>
<evidence type="ECO:0000313" key="2">
    <source>
        <dbReference type="EMBL" id="KAL0565010.1"/>
    </source>
</evidence>
<dbReference type="EMBL" id="JBAHYK010002465">
    <property type="protein sequence ID" value="KAL0565010.1"/>
    <property type="molecule type" value="Genomic_DNA"/>
</dbReference>
<name>A0ABR3EQ53_9AGAR</name>
<comment type="caution">
    <text evidence="2">The sequence shown here is derived from an EMBL/GenBank/DDBJ whole genome shotgun (WGS) entry which is preliminary data.</text>
</comment>
<organism evidence="2 3">
    <name type="scientific">Marasmius crinis-equi</name>
    <dbReference type="NCBI Taxonomy" id="585013"/>
    <lineage>
        <taxon>Eukaryota</taxon>
        <taxon>Fungi</taxon>
        <taxon>Dikarya</taxon>
        <taxon>Basidiomycota</taxon>
        <taxon>Agaricomycotina</taxon>
        <taxon>Agaricomycetes</taxon>
        <taxon>Agaricomycetidae</taxon>
        <taxon>Agaricales</taxon>
        <taxon>Marasmiineae</taxon>
        <taxon>Marasmiaceae</taxon>
        <taxon>Marasmius</taxon>
    </lineage>
</organism>
<keyword evidence="3" id="KW-1185">Reference proteome</keyword>
<reference evidence="2 3" key="1">
    <citation type="submission" date="2024-02" db="EMBL/GenBank/DDBJ databases">
        <title>A draft genome for the cacao thread blight pathogen Marasmius crinis-equi.</title>
        <authorList>
            <person name="Cohen S.P."/>
            <person name="Baruah I.K."/>
            <person name="Amoako-Attah I."/>
            <person name="Bukari Y."/>
            <person name="Meinhardt L.W."/>
            <person name="Bailey B.A."/>
        </authorList>
    </citation>
    <scope>NUCLEOTIDE SEQUENCE [LARGE SCALE GENOMIC DNA]</scope>
    <source>
        <strain evidence="2 3">GH-76</strain>
    </source>
</reference>
<evidence type="ECO:0000256" key="1">
    <source>
        <dbReference type="SAM" id="MobiDB-lite"/>
    </source>
</evidence>
<protein>
    <submittedName>
        <fullName evidence="2">Uncharacterized protein</fullName>
    </submittedName>
</protein>
<feature type="region of interest" description="Disordered" evidence="1">
    <location>
        <begin position="44"/>
        <end position="83"/>
    </location>
</feature>
<sequence length="83" mass="9465">MPVEEEQQEIIRRSAKRVVEENQSLHEWNAWEFKNIEWAAPASTLEEGIPIQDRPKDSSNTSKATSPPPPTVDKDTAYTSRKS</sequence>
<evidence type="ECO:0000313" key="3">
    <source>
        <dbReference type="Proteomes" id="UP001465976"/>
    </source>
</evidence>